<dbReference type="OrthoDB" id="3269509at2759"/>
<dbReference type="EMBL" id="LN679269">
    <property type="protein sequence ID" value="CEL54600.1"/>
    <property type="molecule type" value="Genomic_DNA"/>
</dbReference>
<feature type="compositionally biased region" description="Gly residues" evidence="1">
    <location>
        <begin position="212"/>
        <end position="222"/>
    </location>
</feature>
<dbReference type="STRING" id="1108050.A0A0B7FAR7"/>
<dbReference type="Gene3D" id="1.25.40.980">
    <property type="match status" value="1"/>
</dbReference>
<keyword evidence="3" id="KW-1185">Reference proteome</keyword>
<gene>
    <name evidence="2" type="ORF">RSOLAG1IB_11688</name>
</gene>
<reference evidence="2 3" key="1">
    <citation type="submission" date="2014-11" db="EMBL/GenBank/DDBJ databases">
        <authorList>
            <person name="Wibberg Daniel"/>
        </authorList>
    </citation>
    <scope>NUCLEOTIDE SEQUENCE [LARGE SCALE GENOMIC DNA]</scope>
    <source>
        <strain evidence="2">Rhizoctonia solani AG1-IB 7/3/14</strain>
    </source>
</reference>
<name>A0A0B7FAR7_THACB</name>
<dbReference type="AlphaFoldDB" id="A0A0B7FAR7"/>
<evidence type="ECO:0000313" key="3">
    <source>
        <dbReference type="Proteomes" id="UP000059188"/>
    </source>
</evidence>
<dbReference type="Proteomes" id="UP000059188">
    <property type="component" value="Unassembled WGS sequence"/>
</dbReference>
<sequence length="222" mass="23859">MYSRASSKAKRVLRNSFAAQKSENGVRCSSSCVNGPRAMRSRVSLANSESGCGLRPRWPKRRSARRRESASRRERSSTSSFEFGKKPERKSKAGESQGENYGVRAKVVQGFVEKATAFSATVGFVDPNLSSATSEDKAYPLAPLFDQFLEYAQILSAQGLVPEAVRYVERLPTGCVDVQWLKGAYEKKVNGTTSASKGDYSSPASTGTYGAPAGGAYGAAPS</sequence>
<feature type="compositionally biased region" description="Basic and acidic residues" evidence="1">
    <location>
        <begin position="66"/>
        <end position="76"/>
    </location>
</feature>
<organism evidence="2 3">
    <name type="scientific">Thanatephorus cucumeris (strain AG1-IB / isolate 7/3/14)</name>
    <name type="common">Lettuce bottom rot fungus</name>
    <name type="synonym">Rhizoctonia solani</name>
    <dbReference type="NCBI Taxonomy" id="1108050"/>
    <lineage>
        <taxon>Eukaryota</taxon>
        <taxon>Fungi</taxon>
        <taxon>Dikarya</taxon>
        <taxon>Basidiomycota</taxon>
        <taxon>Agaricomycotina</taxon>
        <taxon>Agaricomycetes</taxon>
        <taxon>Cantharellales</taxon>
        <taxon>Ceratobasidiaceae</taxon>
        <taxon>Rhizoctonia</taxon>
        <taxon>Rhizoctonia solani AG-1</taxon>
    </lineage>
</organism>
<proteinExistence type="predicted"/>
<feature type="region of interest" description="Disordered" evidence="1">
    <location>
        <begin position="40"/>
        <end position="98"/>
    </location>
</feature>
<evidence type="ECO:0000256" key="1">
    <source>
        <dbReference type="SAM" id="MobiDB-lite"/>
    </source>
</evidence>
<feature type="region of interest" description="Disordered" evidence="1">
    <location>
        <begin position="191"/>
        <end position="222"/>
    </location>
</feature>
<feature type="compositionally biased region" description="Basic and acidic residues" evidence="1">
    <location>
        <begin position="83"/>
        <end position="93"/>
    </location>
</feature>
<evidence type="ECO:0000313" key="2">
    <source>
        <dbReference type="EMBL" id="CEL54600.1"/>
    </source>
</evidence>
<accession>A0A0B7FAR7</accession>
<protein>
    <submittedName>
        <fullName evidence="2">Uncharacterized protein</fullName>
    </submittedName>
</protein>